<feature type="transmembrane region" description="Helical" evidence="1">
    <location>
        <begin position="115"/>
        <end position="134"/>
    </location>
</feature>
<evidence type="ECO:0008006" key="4">
    <source>
        <dbReference type="Google" id="ProtNLM"/>
    </source>
</evidence>
<dbReference type="EMBL" id="CP060780">
    <property type="protein sequence ID" value="QNP43228.1"/>
    <property type="molecule type" value="Genomic_DNA"/>
</dbReference>
<protein>
    <recommendedName>
        <fullName evidence="4">YfhO family protein</fullName>
    </recommendedName>
</protein>
<keyword evidence="1" id="KW-1133">Transmembrane helix</keyword>
<accession>A0ABX6T1X8</accession>
<sequence length="299" mass="32598">MSTRLNLSNRDIAFLVILTAIPVLGYQFGMGNQVEQFPIIERLRDPNFIVGDFYTDSAVRFGPRFYYSWFVSFLTHIAPLAVVIFLLTCAVNFGLGLVTFQAVRKRLEGSPTGSAIAAALAIANSSFALGLAGYLRFESFQPASIAIPLSFAGFIWLAEGRRYLAAGAFFVASLSHPLIGPEIALVAYGSCALSDLVERKGVRELLAYIRPACCLRPCSSLPGCFPTSRAKTCGCRPKNSSRSSRHSGPRTITSGRRFRCRTIARSPHFSRRSRSSPISFGKPAKSRCAIVCCSRQASS</sequence>
<dbReference type="RefSeq" id="WP_187714658.1">
    <property type="nucleotide sequence ID" value="NZ_CP060780.1"/>
</dbReference>
<gene>
    <name evidence="2" type="ORF">H9L15_15130</name>
</gene>
<keyword evidence="3" id="KW-1185">Reference proteome</keyword>
<dbReference type="Proteomes" id="UP000516134">
    <property type="component" value="Chromosome"/>
</dbReference>
<keyword evidence="1" id="KW-0472">Membrane</keyword>
<feature type="transmembrane region" description="Helical" evidence="1">
    <location>
        <begin position="77"/>
        <end position="103"/>
    </location>
</feature>
<organism evidence="2 3">
    <name type="scientific">Sphingomonas daechungensis</name>
    <dbReference type="NCBI Taxonomy" id="1176646"/>
    <lineage>
        <taxon>Bacteria</taxon>
        <taxon>Pseudomonadati</taxon>
        <taxon>Pseudomonadota</taxon>
        <taxon>Alphaproteobacteria</taxon>
        <taxon>Sphingomonadales</taxon>
        <taxon>Sphingomonadaceae</taxon>
        <taxon>Sphingomonas</taxon>
    </lineage>
</organism>
<keyword evidence="1" id="KW-0812">Transmembrane</keyword>
<name>A0ABX6T1X8_9SPHN</name>
<evidence type="ECO:0000313" key="2">
    <source>
        <dbReference type="EMBL" id="QNP43228.1"/>
    </source>
</evidence>
<reference evidence="2 3" key="1">
    <citation type="submission" date="2020-08" db="EMBL/GenBank/DDBJ databases">
        <title>Genome sequence of Sphingomonas daechungensis KACC 18115T.</title>
        <authorList>
            <person name="Hyun D.-W."/>
            <person name="Bae J.-W."/>
        </authorList>
    </citation>
    <scope>NUCLEOTIDE SEQUENCE [LARGE SCALE GENOMIC DNA]</scope>
    <source>
        <strain evidence="2 3">KACC 18115</strain>
    </source>
</reference>
<evidence type="ECO:0000256" key="1">
    <source>
        <dbReference type="SAM" id="Phobius"/>
    </source>
</evidence>
<feature type="transmembrane region" description="Helical" evidence="1">
    <location>
        <begin position="140"/>
        <end position="158"/>
    </location>
</feature>
<proteinExistence type="predicted"/>
<feature type="transmembrane region" description="Helical" evidence="1">
    <location>
        <begin position="12"/>
        <end position="29"/>
    </location>
</feature>
<evidence type="ECO:0000313" key="3">
    <source>
        <dbReference type="Proteomes" id="UP000516134"/>
    </source>
</evidence>